<accession>A0A4Q2VD96</accession>
<dbReference type="AlphaFoldDB" id="A0A4Q2VD96"/>
<comment type="caution">
    <text evidence="2">The sequence shown here is derived from an EMBL/GenBank/DDBJ whole genome shotgun (WGS) entry which is preliminary data.</text>
</comment>
<protein>
    <submittedName>
        <fullName evidence="2">Uncharacterized protein</fullName>
    </submittedName>
</protein>
<reference evidence="2 3" key="1">
    <citation type="submission" date="2016-12" db="EMBL/GenBank/DDBJ databases">
        <title>Draft genome sequence of Fusarium oxysporum causing rot on Narcissus.</title>
        <authorList>
            <person name="Armitage A.D."/>
            <person name="Taylor A."/>
            <person name="Clarkson J.P."/>
            <person name="Harrison R.J."/>
            <person name="Jackson A.C."/>
        </authorList>
    </citation>
    <scope>NUCLEOTIDE SEQUENCE [LARGE SCALE GENOMIC DNA]</scope>
    <source>
        <strain evidence="2 3">N139</strain>
    </source>
</reference>
<evidence type="ECO:0000313" key="2">
    <source>
        <dbReference type="EMBL" id="RYC82113.1"/>
    </source>
</evidence>
<dbReference type="EMBL" id="MQTW01000202">
    <property type="protein sequence ID" value="RYC82113.1"/>
    <property type="molecule type" value="Genomic_DNA"/>
</dbReference>
<organism evidence="2 3">
    <name type="scientific">Fusarium oxysporum f. sp. narcissi</name>
    <dbReference type="NCBI Taxonomy" id="451672"/>
    <lineage>
        <taxon>Eukaryota</taxon>
        <taxon>Fungi</taxon>
        <taxon>Dikarya</taxon>
        <taxon>Ascomycota</taxon>
        <taxon>Pezizomycotina</taxon>
        <taxon>Sordariomycetes</taxon>
        <taxon>Hypocreomycetidae</taxon>
        <taxon>Hypocreales</taxon>
        <taxon>Nectriaceae</taxon>
        <taxon>Fusarium</taxon>
        <taxon>Fusarium oxysporum species complex</taxon>
    </lineage>
</organism>
<dbReference type="Proteomes" id="UP000290540">
    <property type="component" value="Unassembled WGS sequence"/>
</dbReference>
<sequence length="349" mass="39247">MEAFQYPAVRDDYELQRITINLLALQLGFHNDPNIFHVVVESMKKSDLRGFAATTRNDIYFKMHARPRNSGSSNSDLQDDIDELLQERRSQGTVFLPFHSKLQPGQALDAENLLYGMDRRLGLQISNYSTDISLQLIVACGIALSQRGQYLPYDCRSSLLIDCWLVYSRLERFPCDPNVDASPQSRWSAISPRINHVQPIRLPQCGPLLPVPPPQELKEILSYMERIEQKIDLKLNIGFSGAPPDPSHQLGPFENVNKQLLNIYQQITILSHQTNQVLSYLYSEESPVGSCPQTDESVPPCTPAEQNSDDGQHISIASLCASLELLEPADDSHEALFMGNAEQQANKLN</sequence>
<feature type="region of interest" description="Disordered" evidence="1">
    <location>
        <begin position="289"/>
        <end position="309"/>
    </location>
</feature>
<proteinExistence type="predicted"/>
<evidence type="ECO:0000256" key="1">
    <source>
        <dbReference type="SAM" id="MobiDB-lite"/>
    </source>
</evidence>
<name>A0A4Q2VD96_FUSOX</name>
<gene>
    <name evidence="2" type="ORF">BFJ63_vAg15013</name>
</gene>
<evidence type="ECO:0000313" key="3">
    <source>
        <dbReference type="Proteomes" id="UP000290540"/>
    </source>
</evidence>